<name>A0A7W9DR49_9ACTN</name>
<evidence type="ECO:0000313" key="3">
    <source>
        <dbReference type="Proteomes" id="UP000588112"/>
    </source>
</evidence>
<organism evidence="2 3">
    <name type="scientific">Sphaerisporangium krabiense</name>
    <dbReference type="NCBI Taxonomy" id="763782"/>
    <lineage>
        <taxon>Bacteria</taxon>
        <taxon>Bacillati</taxon>
        <taxon>Actinomycetota</taxon>
        <taxon>Actinomycetes</taxon>
        <taxon>Streptosporangiales</taxon>
        <taxon>Streptosporangiaceae</taxon>
        <taxon>Sphaerisporangium</taxon>
    </lineage>
</organism>
<evidence type="ECO:0000313" key="2">
    <source>
        <dbReference type="EMBL" id="MBB5628267.1"/>
    </source>
</evidence>
<evidence type="ECO:0000256" key="1">
    <source>
        <dbReference type="SAM" id="MobiDB-lite"/>
    </source>
</evidence>
<feature type="region of interest" description="Disordered" evidence="1">
    <location>
        <begin position="1"/>
        <end position="31"/>
    </location>
</feature>
<protein>
    <submittedName>
        <fullName evidence="2">Uncharacterized protein</fullName>
    </submittedName>
</protein>
<dbReference type="AlphaFoldDB" id="A0A7W9DR49"/>
<dbReference type="EMBL" id="JACHBR010000001">
    <property type="protein sequence ID" value="MBB5628267.1"/>
    <property type="molecule type" value="Genomic_DNA"/>
</dbReference>
<accession>A0A7W9DR49</accession>
<reference evidence="2 3" key="1">
    <citation type="submission" date="2020-08" db="EMBL/GenBank/DDBJ databases">
        <title>Sequencing the genomes of 1000 actinobacteria strains.</title>
        <authorList>
            <person name="Klenk H.-P."/>
        </authorList>
    </citation>
    <scope>NUCLEOTIDE SEQUENCE [LARGE SCALE GENOMIC DNA]</scope>
    <source>
        <strain evidence="2 3">DSM 45790</strain>
    </source>
</reference>
<gene>
    <name evidence="2" type="ORF">BJ981_003966</name>
</gene>
<comment type="caution">
    <text evidence="2">The sequence shown here is derived from an EMBL/GenBank/DDBJ whole genome shotgun (WGS) entry which is preliminary data.</text>
</comment>
<sequence length="31" mass="3536">MKRILTTPRPRPPRLPAPLDLRSPSGRVLPF</sequence>
<keyword evidence="3" id="KW-1185">Reference proteome</keyword>
<dbReference type="Proteomes" id="UP000588112">
    <property type="component" value="Unassembled WGS sequence"/>
</dbReference>
<proteinExistence type="predicted"/>